<evidence type="ECO:0000313" key="2">
    <source>
        <dbReference type="EMBL" id="ORY99451.1"/>
    </source>
</evidence>
<evidence type="ECO:0000313" key="3">
    <source>
        <dbReference type="EMBL" id="ORY99454.1"/>
    </source>
</evidence>
<evidence type="ECO:0000313" key="4">
    <source>
        <dbReference type="Proteomes" id="UP000242180"/>
    </source>
</evidence>
<dbReference type="EMBL" id="MCGN01000003">
    <property type="protein sequence ID" value="ORY99454.1"/>
    <property type="molecule type" value="Genomic_DNA"/>
</dbReference>
<evidence type="ECO:0000313" key="1">
    <source>
        <dbReference type="EMBL" id="ORY99448.1"/>
    </source>
</evidence>
<accession>A0A1X2HK69</accession>
<proteinExistence type="predicted"/>
<dbReference type="InParanoid" id="A0A1X2HK69"/>
<dbReference type="AlphaFoldDB" id="A0A1X2HK69"/>
<gene>
    <name evidence="1" type="ORF">BCR43DRAFT_489298</name>
    <name evidence="2" type="ORF">BCR43DRAFT_489301</name>
    <name evidence="3" type="ORF">BCR43DRAFT_489305</name>
</gene>
<comment type="caution">
    <text evidence="1">The sequence shown here is derived from an EMBL/GenBank/DDBJ whole genome shotgun (WGS) entry which is preliminary data.</text>
</comment>
<name>A0A1X2HK69_SYNRA</name>
<dbReference type="EMBL" id="MCGN01000003">
    <property type="protein sequence ID" value="ORY99448.1"/>
    <property type="molecule type" value="Genomic_DNA"/>
</dbReference>
<dbReference type="EMBL" id="MCGN01000003">
    <property type="protein sequence ID" value="ORY99451.1"/>
    <property type="molecule type" value="Genomic_DNA"/>
</dbReference>
<keyword evidence="4" id="KW-1185">Reference proteome</keyword>
<protein>
    <submittedName>
        <fullName evidence="1">Uncharacterized protein</fullName>
    </submittedName>
</protein>
<dbReference type="Proteomes" id="UP000242180">
    <property type="component" value="Unassembled WGS sequence"/>
</dbReference>
<sequence length="51" mass="5805">MVFRLLVHISSVEVMAERHSTLQGVYRGVESLKTRSPASFQPRKYSDEIPA</sequence>
<organism evidence="1 4">
    <name type="scientific">Syncephalastrum racemosum</name>
    <name type="common">Filamentous fungus</name>
    <dbReference type="NCBI Taxonomy" id="13706"/>
    <lineage>
        <taxon>Eukaryota</taxon>
        <taxon>Fungi</taxon>
        <taxon>Fungi incertae sedis</taxon>
        <taxon>Mucoromycota</taxon>
        <taxon>Mucoromycotina</taxon>
        <taxon>Mucoromycetes</taxon>
        <taxon>Mucorales</taxon>
        <taxon>Syncephalastraceae</taxon>
        <taxon>Syncephalastrum</taxon>
    </lineage>
</organism>
<reference evidence="1 4" key="1">
    <citation type="submission" date="2016-07" db="EMBL/GenBank/DDBJ databases">
        <title>Pervasive Adenine N6-methylation of Active Genes in Fungi.</title>
        <authorList>
            <consortium name="DOE Joint Genome Institute"/>
            <person name="Mondo S.J."/>
            <person name="Dannebaum R.O."/>
            <person name="Kuo R.C."/>
            <person name="Labutti K."/>
            <person name="Haridas S."/>
            <person name="Kuo A."/>
            <person name="Salamov A."/>
            <person name="Ahrendt S.R."/>
            <person name="Lipzen A."/>
            <person name="Sullivan W."/>
            <person name="Andreopoulos W.B."/>
            <person name="Clum A."/>
            <person name="Lindquist E."/>
            <person name="Daum C."/>
            <person name="Ramamoorthy G.K."/>
            <person name="Gryganskyi A."/>
            <person name="Culley D."/>
            <person name="Magnuson J.K."/>
            <person name="James T.Y."/>
            <person name="O'Malley M.A."/>
            <person name="Stajich J.E."/>
            <person name="Spatafora J.W."/>
            <person name="Visel A."/>
            <person name="Grigoriev I.V."/>
        </authorList>
    </citation>
    <scope>NUCLEOTIDE SEQUENCE [LARGE SCALE GENOMIC DNA]</scope>
    <source>
        <strain evidence="1 4">NRRL 2496</strain>
    </source>
</reference>